<comment type="caution">
    <text evidence="6">The sequence shown here is derived from an EMBL/GenBank/DDBJ whole genome shotgun (WGS) entry which is preliminary data.</text>
</comment>
<keyword evidence="3" id="KW-0238">DNA-binding</keyword>
<keyword evidence="4" id="KW-0804">Transcription</keyword>
<protein>
    <submittedName>
        <fullName evidence="6">MerR family transcriptional regulator</fullName>
    </submittedName>
</protein>
<dbReference type="GO" id="GO:0003700">
    <property type="term" value="F:DNA-binding transcription factor activity"/>
    <property type="evidence" value="ECO:0007669"/>
    <property type="project" value="InterPro"/>
</dbReference>
<dbReference type="AlphaFoldDB" id="A0AAN5PR19"/>
<evidence type="ECO:0000313" key="6">
    <source>
        <dbReference type="EMBL" id="HAU2396536.1"/>
    </source>
</evidence>
<evidence type="ECO:0000256" key="1">
    <source>
        <dbReference type="ARBA" id="ARBA00022491"/>
    </source>
</evidence>
<dbReference type="InterPro" id="IPR009061">
    <property type="entry name" value="DNA-bd_dom_put_sf"/>
</dbReference>
<dbReference type="InterPro" id="IPR047057">
    <property type="entry name" value="MerR_fam"/>
</dbReference>
<evidence type="ECO:0000256" key="4">
    <source>
        <dbReference type="ARBA" id="ARBA00023163"/>
    </source>
</evidence>
<dbReference type="Proteomes" id="UP000863577">
    <property type="component" value="Unassembled WGS sequence"/>
</dbReference>
<evidence type="ECO:0000313" key="7">
    <source>
        <dbReference type="Proteomes" id="UP000863577"/>
    </source>
</evidence>
<dbReference type="CDD" id="cd01106">
    <property type="entry name" value="HTH_TipAL-Mta"/>
    <property type="match status" value="1"/>
</dbReference>
<dbReference type="Gene3D" id="1.10.1660.10">
    <property type="match status" value="1"/>
</dbReference>
<dbReference type="EMBL" id="DACWOD010000006">
    <property type="protein sequence ID" value="HAU2396536.1"/>
    <property type="molecule type" value="Genomic_DNA"/>
</dbReference>
<proteinExistence type="predicted"/>
<dbReference type="PANTHER" id="PTHR30204">
    <property type="entry name" value="REDOX-CYCLING DRUG-SENSING TRANSCRIPTIONAL ACTIVATOR SOXR"/>
    <property type="match status" value="1"/>
</dbReference>
<dbReference type="RefSeq" id="WP_027265026.1">
    <property type="nucleotide sequence ID" value="NZ_CAXYJF010000010.1"/>
</dbReference>
<sequence>MKKWHIKELSDLTNTSIRMLRHYDKIGLLTPSYREANGYRCYTAPDLAKLQQIVALKYFGLSLNTIKTILEKHTNIYAHLQAQQQVLKKERLHLQKVNEVLEKVLKGLSPSTSPDWTDLLSLIEEFNMTNNLRKKLKEGWAGRSLTESQFEEYLFLYEQFPEEFAQRDEIIEQINNKLVGDPEGPDGERVISFIIDVTKKMKRYFSEHMKLGSSILKSIQSGQLTQLEITPEGANWLARAQLSHWLKRWDNLYNKIVANLENSPGGKEGEALAGEWRGLINEHLAGGSKDYLMGIILWQESARQDEEIKALKHIPSPQEMIKKCHIKILFHPEASFWINQALGYHS</sequence>
<feature type="domain" description="HTH merR-type" evidence="5">
    <location>
        <begin position="3"/>
        <end position="72"/>
    </location>
</feature>
<dbReference type="SUPFAM" id="SSF46955">
    <property type="entry name" value="Putative DNA-binding domain"/>
    <property type="match status" value="1"/>
</dbReference>
<dbReference type="Pfam" id="PF13411">
    <property type="entry name" value="MerR_1"/>
    <property type="match status" value="1"/>
</dbReference>
<dbReference type="InterPro" id="IPR000551">
    <property type="entry name" value="MerR-type_HTH_dom"/>
</dbReference>
<accession>A0AAN5PR19</accession>
<dbReference type="PANTHER" id="PTHR30204:SF69">
    <property type="entry name" value="MERR-FAMILY TRANSCRIPTIONAL REGULATOR"/>
    <property type="match status" value="1"/>
</dbReference>
<keyword evidence="2" id="KW-0805">Transcription regulation</keyword>
<reference evidence="6" key="1">
    <citation type="journal article" date="2018" name="Genome Biol.">
        <title>SKESA: strategic k-mer extension for scrupulous assemblies.</title>
        <authorList>
            <person name="Souvorov A."/>
            <person name="Agarwala R."/>
            <person name="Lipman D.J."/>
        </authorList>
    </citation>
    <scope>NUCLEOTIDE SEQUENCE</scope>
    <source>
        <strain evidence="6">CL18-200174</strain>
    </source>
</reference>
<gene>
    <name evidence="6" type="ORF">JBK99_09375</name>
</gene>
<dbReference type="GO" id="GO:0003677">
    <property type="term" value="F:DNA binding"/>
    <property type="evidence" value="ECO:0007669"/>
    <property type="project" value="UniProtKB-KW"/>
</dbReference>
<keyword evidence="1" id="KW-0678">Repressor</keyword>
<evidence type="ECO:0000256" key="3">
    <source>
        <dbReference type="ARBA" id="ARBA00023125"/>
    </source>
</evidence>
<dbReference type="PROSITE" id="PS50937">
    <property type="entry name" value="HTH_MERR_2"/>
    <property type="match status" value="1"/>
</dbReference>
<dbReference type="SMART" id="SM00422">
    <property type="entry name" value="HTH_MERR"/>
    <property type="match status" value="1"/>
</dbReference>
<organism evidence="6 7">
    <name type="scientific">Legionella pneumophila</name>
    <dbReference type="NCBI Taxonomy" id="446"/>
    <lineage>
        <taxon>Bacteria</taxon>
        <taxon>Pseudomonadati</taxon>
        <taxon>Pseudomonadota</taxon>
        <taxon>Gammaproteobacteria</taxon>
        <taxon>Legionellales</taxon>
        <taxon>Legionellaceae</taxon>
        <taxon>Legionella</taxon>
    </lineage>
</organism>
<reference evidence="6" key="2">
    <citation type="submission" date="2019-09" db="EMBL/GenBank/DDBJ databases">
        <authorList>
            <consortium name="NCBI Pathogen Detection Project"/>
        </authorList>
    </citation>
    <scope>NUCLEOTIDE SEQUENCE</scope>
    <source>
        <strain evidence="6">CL18-200174</strain>
    </source>
</reference>
<evidence type="ECO:0000259" key="5">
    <source>
        <dbReference type="PROSITE" id="PS50937"/>
    </source>
</evidence>
<name>A0AAN5PR19_LEGPN</name>
<evidence type="ECO:0000256" key="2">
    <source>
        <dbReference type="ARBA" id="ARBA00023015"/>
    </source>
</evidence>